<name>A0A8T2Q2Z6_CERRI</name>
<dbReference type="AlphaFoldDB" id="A0A8T2Q2Z6"/>
<proteinExistence type="predicted"/>
<accession>A0A8T2Q2Z6</accession>
<comment type="caution">
    <text evidence="1">The sequence shown here is derived from an EMBL/GenBank/DDBJ whole genome shotgun (WGS) entry which is preliminary data.</text>
</comment>
<gene>
    <name evidence="1" type="ORF">KP509_38G021000</name>
</gene>
<organism evidence="1 2">
    <name type="scientific">Ceratopteris richardii</name>
    <name type="common">Triangle waterfern</name>
    <dbReference type="NCBI Taxonomy" id="49495"/>
    <lineage>
        <taxon>Eukaryota</taxon>
        <taxon>Viridiplantae</taxon>
        <taxon>Streptophyta</taxon>
        <taxon>Embryophyta</taxon>
        <taxon>Tracheophyta</taxon>
        <taxon>Polypodiopsida</taxon>
        <taxon>Polypodiidae</taxon>
        <taxon>Polypodiales</taxon>
        <taxon>Pteridineae</taxon>
        <taxon>Pteridaceae</taxon>
        <taxon>Parkerioideae</taxon>
        <taxon>Ceratopteris</taxon>
    </lineage>
</organism>
<reference evidence="1" key="1">
    <citation type="submission" date="2021-08" db="EMBL/GenBank/DDBJ databases">
        <title>WGS assembly of Ceratopteris richardii.</title>
        <authorList>
            <person name="Marchant D.B."/>
            <person name="Chen G."/>
            <person name="Jenkins J."/>
            <person name="Shu S."/>
            <person name="Leebens-Mack J."/>
            <person name="Grimwood J."/>
            <person name="Schmutz J."/>
            <person name="Soltis P."/>
            <person name="Soltis D."/>
            <person name="Chen Z.-H."/>
        </authorList>
    </citation>
    <scope>NUCLEOTIDE SEQUENCE</scope>
    <source>
        <strain evidence="1">Whitten #5841</strain>
        <tissue evidence="1">Leaf</tissue>
    </source>
</reference>
<protein>
    <submittedName>
        <fullName evidence="1">Uncharacterized protein</fullName>
    </submittedName>
</protein>
<dbReference type="EMBL" id="CM035443">
    <property type="protein sequence ID" value="KAH7278039.1"/>
    <property type="molecule type" value="Genomic_DNA"/>
</dbReference>
<keyword evidence="2" id="KW-1185">Reference proteome</keyword>
<dbReference type="Proteomes" id="UP000825935">
    <property type="component" value="Chromosome 38"/>
</dbReference>
<evidence type="ECO:0000313" key="1">
    <source>
        <dbReference type="EMBL" id="KAH7278039.1"/>
    </source>
</evidence>
<sequence>MQTRLGSTGLNSCSRTWITECSAVHHVKLVPPWCHLFSEAFESVAIRYHMLLFRIICLFYCHPSFHTYSIIIISTVSAQSPLLFCQSIVSLSIPVTFTFKHRQSFSLFARLFCVGNSIA</sequence>
<evidence type="ECO:0000313" key="2">
    <source>
        <dbReference type="Proteomes" id="UP000825935"/>
    </source>
</evidence>